<dbReference type="AlphaFoldDB" id="A0A0U1MPA2"/>
<proteinExistence type="predicted"/>
<organism evidence="1 2">
    <name type="scientific">Staphylococcus aureus</name>
    <dbReference type="NCBI Taxonomy" id="1280"/>
    <lineage>
        <taxon>Bacteria</taxon>
        <taxon>Bacillati</taxon>
        <taxon>Bacillota</taxon>
        <taxon>Bacilli</taxon>
        <taxon>Bacillales</taxon>
        <taxon>Staphylococcaceae</taxon>
        <taxon>Staphylococcus</taxon>
    </lineage>
</organism>
<name>A0A0U1MPA2_STAAU</name>
<evidence type="ECO:0000313" key="1">
    <source>
        <dbReference type="EMBL" id="CRI13822.1"/>
    </source>
</evidence>
<accession>A0A0U1MPA2</accession>
<dbReference type="EMBL" id="CVOQ01000022">
    <property type="protein sequence ID" value="CRI13822.1"/>
    <property type="molecule type" value="Genomic_DNA"/>
</dbReference>
<evidence type="ECO:0000313" key="2">
    <source>
        <dbReference type="Proteomes" id="UP000039437"/>
    </source>
</evidence>
<dbReference type="Proteomes" id="UP000039437">
    <property type="component" value="Unassembled WGS sequence"/>
</dbReference>
<gene>
    <name evidence="1" type="ORF">BN1321_290017</name>
</gene>
<reference evidence="1 2" key="1">
    <citation type="submission" date="2015-04" db="EMBL/GenBank/DDBJ databases">
        <authorList>
            <person name="Syromyatnikov M.Y."/>
            <person name="Popov V.N."/>
        </authorList>
    </citation>
    <scope>NUCLEOTIDE SEQUENCE [LARGE SCALE GENOMIC DNA]</scope>
    <source>
        <strain evidence="1 2">AH1</strain>
    </source>
</reference>
<sequence length="24" mass="2768">MINELKNKNSGIMNNYVVTKESKL</sequence>
<protein>
    <submittedName>
        <fullName evidence="1">Uncharacterized protein</fullName>
    </submittedName>
</protein>